<dbReference type="RefSeq" id="WP_203700354.1">
    <property type="nucleotide sequence ID" value="NZ_BAAALU010000014.1"/>
</dbReference>
<evidence type="ECO:0000259" key="9">
    <source>
        <dbReference type="PROSITE" id="PS51012"/>
    </source>
</evidence>
<dbReference type="PIRSF" id="PIRSF006648">
    <property type="entry name" value="DrrB"/>
    <property type="match status" value="1"/>
</dbReference>
<evidence type="ECO:0000256" key="3">
    <source>
        <dbReference type="ARBA" id="ARBA00022475"/>
    </source>
</evidence>
<gene>
    <name evidence="10" type="ORF">Air01nite_07500</name>
</gene>
<evidence type="ECO:0000256" key="1">
    <source>
        <dbReference type="ARBA" id="ARBA00004651"/>
    </source>
</evidence>
<feature type="transmembrane region" description="Helical" evidence="8">
    <location>
        <begin position="223"/>
        <end position="242"/>
    </location>
</feature>
<keyword evidence="4 8" id="KW-0812">Transmembrane</keyword>
<comment type="subcellular location">
    <subcellularLocation>
        <location evidence="1 8">Cell membrane</location>
        <topology evidence="1 8">Multi-pass membrane protein</topology>
    </subcellularLocation>
</comment>
<reference evidence="10 11" key="1">
    <citation type="submission" date="2021-01" db="EMBL/GenBank/DDBJ databases">
        <title>Whole genome shotgun sequence of Asanoa iriomotensis NBRC 100142.</title>
        <authorList>
            <person name="Komaki H."/>
            <person name="Tamura T."/>
        </authorList>
    </citation>
    <scope>NUCLEOTIDE SEQUENCE [LARGE SCALE GENOMIC DNA]</scope>
    <source>
        <strain evidence="10 11">NBRC 100142</strain>
    </source>
</reference>
<evidence type="ECO:0000313" key="10">
    <source>
        <dbReference type="EMBL" id="GIF54655.1"/>
    </source>
</evidence>
<keyword evidence="3 8" id="KW-1003">Cell membrane</keyword>
<evidence type="ECO:0000256" key="6">
    <source>
        <dbReference type="ARBA" id="ARBA00023136"/>
    </source>
</evidence>
<evidence type="ECO:0000256" key="2">
    <source>
        <dbReference type="ARBA" id="ARBA00007783"/>
    </source>
</evidence>
<dbReference type="InterPro" id="IPR047817">
    <property type="entry name" value="ABC2_TM_bact-type"/>
</dbReference>
<feature type="transmembrane region" description="Helical" evidence="8">
    <location>
        <begin position="21"/>
        <end position="46"/>
    </location>
</feature>
<dbReference type="EMBL" id="BONC01000003">
    <property type="protein sequence ID" value="GIF54655.1"/>
    <property type="molecule type" value="Genomic_DNA"/>
</dbReference>
<keyword evidence="5 8" id="KW-1133">Transmembrane helix</keyword>
<proteinExistence type="inferred from homology"/>
<keyword evidence="11" id="KW-1185">Reference proteome</keyword>
<dbReference type="PROSITE" id="PS51012">
    <property type="entry name" value="ABC_TM2"/>
    <property type="match status" value="1"/>
</dbReference>
<feature type="transmembrane region" description="Helical" evidence="8">
    <location>
        <begin position="132"/>
        <end position="158"/>
    </location>
</feature>
<evidence type="ECO:0000256" key="8">
    <source>
        <dbReference type="RuleBase" id="RU361157"/>
    </source>
</evidence>
<protein>
    <recommendedName>
        <fullName evidence="8">Transport permease protein</fullName>
    </recommendedName>
</protein>
<evidence type="ECO:0000256" key="5">
    <source>
        <dbReference type="ARBA" id="ARBA00022989"/>
    </source>
</evidence>
<organism evidence="10 11">
    <name type="scientific">Asanoa iriomotensis</name>
    <dbReference type="NCBI Taxonomy" id="234613"/>
    <lineage>
        <taxon>Bacteria</taxon>
        <taxon>Bacillati</taxon>
        <taxon>Actinomycetota</taxon>
        <taxon>Actinomycetes</taxon>
        <taxon>Micromonosporales</taxon>
        <taxon>Micromonosporaceae</taxon>
        <taxon>Asanoa</taxon>
    </lineage>
</organism>
<keyword evidence="8" id="KW-0813">Transport</keyword>
<sequence>MSAVTLAFGGRALKKFRRTPVQLLDVAVHPVVFTLIFSFLFGGAIGGSIDAYIGYLIPGILVMTLLVTTGTTGAALSVDIATGVYDRFRTLSIRPGAVLAGALIGDVVRYALASAVVLALGLALGFRPAGGVLGVTGAVLLVLLFAVSLSWVWTWLALTLKTPGAVLALTQSVLYPLSFFSNIFTTPATLPGWLQAFVDVNPVSQLVTVVRALTAGDPPGASLGYLLVGCALLTAGFAPLALRRFSMVR</sequence>
<dbReference type="PANTHER" id="PTHR43077">
    <property type="entry name" value="TRANSPORT PERMEASE YVFS-RELATED"/>
    <property type="match status" value="1"/>
</dbReference>
<evidence type="ECO:0000256" key="4">
    <source>
        <dbReference type="ARBA" id="ARBA00022692"/>
    </source>
</evidence>
<name>A0ABQ4BX70_9ACTN</name>
<dbReference type="Pfam" id="PF01061">
    <property type="entry name" value="ABC2_membrane"/>
    <property type="match status" value="1"/>
</dbReference>
<feature type="transmembrane region" description="Helical" evidence="8">
    <location>
        <begin position="165"/>
        <end position="184"/>
    </location>
</feature>
<evidence type="ECO:0000313" key="11">
    <source>
        <dbReference type="Proteomes" id="UP000624325"/>
    </source>
</evidence>
<dbReference type="PANTHER" id="PTHR43077:SF8">
    <property type="entry name" value="DOXORUBICIN RESISTANCE ABC TRANSPORTER PERMEASE PROTEIN DRRB"/>
    <property type="match status" value="1"/>
</dbReference>
<comment type="similarity">
    <text evidence="2 8">Belongs to the ABC-2 integral membrane protein family.</text>
</comment>
<feature type="domain" description="ABC transmembrane type-2" evidence="9">
    <location>
        <begin position="21"/>
        <end position="248"/>
    </location>
</feature>
<feature type="transmembrane region" description="Helical" evidence="8">
    <location>
        <begin position="97"/>
        <end position="126"/>
    </location>
</feature>
<dbReference type="Proteomes" id="UP000624325">
    <property type="component" value="Unassembled WGS sequence"/>
</dbReference>
<accession>A0ABQ4BX70</accession>
<keyword evidence="7" id="KW-0046">Antibiotic resistance</keyword>
<feature type="transmembrane region" description="Helical" evidence="8">
    <location>
        <begin position="52"/>
        <end position="76"/>
    </location>
</feature>
<dbReference type="InterPro" id="IPR051328">
    <property type="entry name" value="T7SS_ABC-Transporter"/>
</dbReference>
<dbReference type="InterPro" id="IPR013525">
    <property type="entry name" value="ABC2_TM"/>
</dbReference>
<dbReference type="InterPro" id="IPR000412">
    <property type="entry name" value="ABC_2_transport"/>
</dbReference>
<evidence type="ECO:0000256" key="7">
    <source>
        <dbReference type="ARBA" id="ARBA00023251"/>
    </source>
</evidence>
<keyword evidence="6 8" id="KW-0472">Membrane</keyword>
<comment type="caution">
    <text evidence="10">The sequence shown here is derived from an EMBL/GenBank/DDBJ whole genome shotgun (WGS) entry which is preliminary data.</text>
</comment>